<keyword evidence="1" id="KW-0472">Membrane</keyword>
<protein>
    <submittedName>
        <fullName evidence="2 3">Uncharacterized protein</fullName>
    </submittedName>
</protein>
<dbReference type="EMBL" id="AMQN01033884">
    <property type="status" value="NOT_ANNOTATED_CDS"/>
    <property type="molecule type" value="Genomic_DNA"/>
</dbReference>
<evidence type="ECO:0000313" key="3">
    <source>
        <dbReference type="EnsemblMetazoa" id="CapteP223768"/>
    </source>
</evidence>
<evidence type="ECO:0000313" key="4">
    <source>
        <dbReference type="Proteomes" id="UP000014760"/>
    </source>
</evidence>
<feature type="transmembrane region" description="Helical" evidence="1">
    <location>
        <begin position="53"/>
        <end position="71"/>
    </location>
</feature>
<name>R7T4D3_CAPTE</name>
<dbReference type="OrthoDB" id="10665029at2759"/>
<sequence length="155" mass="17677">MADLQLKHTKNEEYLNHGKIQHDQIKLLYTYVEAITKNRVLKNTTFWQNTTNYLLYIIFVLNAFITGFGIATPSGTESESAVFNISALSQRCTPSMGRVHPGYLTSHYLVTCVTWTILSSEDKYFASFEFAPSVFNGLFQFYSHLVILLGGFRTI</sequence>
<accession>R7T4D3</accession>
<evidence type="ECO:0000313" key="2">
    <source>
        <dbReference type="EMBL" id="ELT87852.1"/>
    </source>
</evidence>
<dbReference type="EMBL" id="KB312104">
    <property type="protein sequence ID" value="ELT87852.1"/>
    <property type="molecule type" value="Genomic_DNA"/>
</dbReference>
<organism evidence="2">
    <name type="scientific">Capitella teleta</name>
    <name type="common">Polychaete worm</name>
    <dbReference type="NCBI Taxonomy" id="283909"/>
    <lineage>
        <taxon>Eukaryota</taxon>
        <taxon>Metazoa</taxon>
        <taxon>Spiralia</taxon>
        <taxon>Lophotrochozoa</taxon>
        <taxon>Annelida</taxon>
        <taxon>Polychaeta</taxon>
        <taxon>Sedentaria</taxon>
        <taxon>Scolecida</taxon>
        <taxon>Capitellidae</taxon>
        <taxon>Capitella</taxon>
    </lineage>
</organism>
<reference evidence="4" key="1">
    <citation type="submission" date="2012-12" db="EMBL/GenBank/DDBJ databases">
        <authorList>
            <person name="Hellsten U."/>
            <person name="Grimwood J."/>
            <person name="Chapman J.A."/>
            <person name="Shapiro H."/>
            <person name="Aerts A."/>
            <person name="Otillar R.P."/>
            <person name="Terry A.Y."/>
            <person name="Boore J.L."/>
            <person name="Simakov O."/>
            <person name="Marletaz F."/>
            <person name="Cho S.-J."/>
            <person name="Edsinger-Gonzales E."/>
            <person name="Havlak P."/>
            <person name="Kuo D.-H."/>
            <person name="Larsson T."/>
            <person name="Lv J."/>
            <person name="Arendt D."/>
            <person name="Savage R."/>
            <person name="Osoegawa K."/>
            <person name="de Jong P."/>
            <person name="Lindberg D.R."/>
            <person name="Seaver E.C."/>
            <person name="Weisblat D.A."/>
            <person name="Putnam N.H."/>
            <person name="Grigoriev I.V."/>
            <person name="Rokhsar D.S."/>
        </authorList>
    </citation>
    <scope>NUCLEOTIDE SEQUENCE</scope>
    <source>
        <strain evidence="4">I ESC-2004</strain>
    </source>
</reference>
<proteinExistence type="predicted"/>
<keyword evidence="1" id="KW-1133">Transmembrane helix</keyword>
<dbReference type="EnsemblMetazoa" id="CapteT223768">
    <property type="protein sequence ID" value="CapteP223768"/>
    <property type="gene ID" value="CapteG223768"/>
</dbReference>
<reference evidence="2 4" key="2">
    <citation type="journal article" date="2013" name="Nature">
        <title>Insights into bilaterian evolution from three spiralian genomes.</title>
        <authorList>
            <person name="Simakov O."/>
            <person name="Marletaz F."/>
            <person name="Cho S.J."/>
            <person name="Edsinger-Gonzales E."/>
            <person name="Havlak P."/>
            <person name="Hellsten U."/>
            <person name="Kuo D.H."/>
            <person name="Larsson T."/>
            <person name="Lv J."/>
            <person name="Arendt D."/>
            <person name="Savage R."/>
            <person name="Osoegawa K."/>
            <person name="de Jong P."/>
            <person name="Grimwood J."/>
            <person name="Chapman J.A."/>
            <person name="Shapiro H."/>
            <person name="Aerts A."/>
            <person name="Otillar R.P."/>
            <person name="Terry A.Y."/>
            <person name="Boore J.L."/>
            <person name="Grigoriev I.V."/>
            <person name="Lindberg D.R."/>
            <person name="Seaver E.C."/>
            <person name="Weisblat D.A."/>
            <person name="Putnam N.H."/>
            <person name="Rokhsar D.S."/>
        </authorList>
    </citation>
    <scope>NUCLEOTIDE SEQUENCE</scope>
    <source>
        <strain evidence="2 4">I ESC-2004</strain>
    </source>
</reference>
<keyword evidence="1" id="KW-0812">Transmembrane</keyword>
<gene>
    <name evidence="2" type="ORF">CAPTEDRAFT_223768</name>
</gene>
<reference evidence="3" key="3">
    <citation type="submission" date="2015-06" db="UniProtKB">
        <authorList>
            <consortium name="EnsemblMetazoa"/>
        </authorList>
    </citation>
    <scope>IDENTIFICATION</scope>
</reference>
<dbReference type="HOGENOM" id="CLU_1697212_0_0_1"/>
<evidence type="ECO:0000256" key="1">
    <source>
        <dbReference type="SAM" id="Phobius"/>
    </source>
</evidence>
<keyword evidence="4" id="KW-1185">Reference proteome</keyword>
<dbReference type="Proteomes" id="UP000014760">
    <property type="component" value="Unassembled WGS sequence"/>
</dbReference>
<dbReference type="AlphaFoldDB" id="R7T4D3"/>